<reference evidence="2 3" key="1">
    <citation type="submission" date="2021-06" db="EMBL/GenBank/DDBJ databases">
        <authorList>
            <person name="Sun Q."/>
            <person name="Li D."/>
        </authorList>
    </citation>
    <scope>NUCLEOTIDE SEQUENCE [LARGE SCALE GENOMIC DNA]</scope>
    <source>
        <strain evidence="2 3">MSJ-1</strain>
    </source>
</reference>
<accession>A0ABS6FHF0</accession>
<keyword evidence="3" id="KW-1185">Reference proteome</keyword>
<protein>
    <submittedName>
        <fullName evidence="2">Uncharacterized protein</fullName>
    </submittedName>
</protein>
<dbReference type="Proteomes" id="UP000783742">
    <property type="component" value="Unassembled WGS sequence"/>
</dbReference>
<proteinExistence type="predicted"/>
<evidence type="ECO:0000313" key="2">
    <source>
        <dbReference type="EMBL" id="MBU5669584.1"/>
    </source>
</evidence>
<keyword evidence="1" id="KW-0472">Membrane</keyword>
<dbReference type="RefSeq" id="WP_216549420.1">
    <property type="nucleotide sequence ID" value="NZ_JAHLQO010000004.1"/>
</dbReference>
<evidence type="ECO:0000313" key="3">
    <source>
        <dbReference type="Proteomes" id="UP000783742"/>
    </source>
</evidence>
<dbReference type="EMBL" id="JAHLQO010000004">
    <property type="protein sequence ID" value="MBU5669584.1"/>
    <property type="molecule type" value="Genomic_DNA"/>
</dbReference>
<sequence>MTIGKIYYLATIFEKISEISSTVSIIAGICFLFALVICAIAKFDGSIQIKNMEQINLYSKEDIELKQEKINNAITMYKKSTICTGTVLFLCLPIYIFTPNKKDFLISSMTKDYKPEQIYQMTKEELKNGIDYITQSIKEMEK</sequence>
<name>A0ABS6FHF0_9FIRM</name>
<keyword evidence="1" id="KW-1133">Transmembrane helix</keyword>
<gene>
    <name evidence="2" type="ORF">KQI68_06995</name>
</gene>
<comment type="caution">
    <text evidence="2">The sequence shown here is derived from an EMBL/GenBank/DDBJ whole genome shotgun (WGS) entry which is preliminary data.</text>
</comment>
<evidence type="ECO:0000256" key="1">
    <source>
        <dbReference type="SAM" id="Phobius"/>
    </source>
</evidence>
<keyword evidence="1" id="KW-0812">Transmembrane</keyword>
<feature type="transmembrane region" description="Helical" evidence="1">
    <location>
        <begin position="23"/>
        <end position="43"/>
    </location>
</feature>
<organism evidence="2 3">
    <name type="scientific">Peptoniphilus ovalis</name>
    <dbReference type="NCBI Taxonomy" id="2841503"/>
    <lineage>
        <taxon>Bacteria</taxon>
        <taxon>Bacillati</taxon>
        <taxon>Bacillota</taxon>
        <taxon>Tissierellia</taxon>
        <taxon>Tissierellales</taxon>
        <taxon>Peptoniphilaceae</taxon>
        <taxon>Peptoniphilus</taxon>
    </lineage>
</organism>